<dbReference type="Proteomes" id="UP000783390">
    <property type="component" value="Unassembled WGS sequence"/>
</dbReference>
<dbReference type="InterPro" id="IPR016177">
    <property type="entry name" value="DNA-bd_dom_sf"/>
</dbReference>
<evidence type="ECO:0000313" key="2">
    <source>
        <dbReference type="Proteomes" id="UP000783390"/>
    </source>
</evidence>
<evidence type="ECO:0008006" key="3">
    <source>
        <dbReference type="Google" id="ProtNLM"/>
    </source>
</evidence>
<name>A0ABS4F0X0_9CLOT</name>
<protein>
    <recommendedName>
        <fullName evidence="3">AP2 domain-containing protein</fullName>
    </recommendedName>
</protein>
<gene>
    <name evidence="1" type="ORF">J2Z53_001476</name>
</gene>
<organism evidence="1 2">
    <name type="scientific">Clostridium moniliforme</name>
    <dbReference type="NCBI Taxonomy" id="39489"/>
    <lineage>
        <taxon>Bacteria</taxon>
        <taxon>Bacillati</taxon>
        <taxon>Bacillota</taxon>
        <taxon>Clostridia</taxon>
        <taxon>Eubacteriales</taxon>
        <taxon>Clostridiaceae</taxon>
        <taxon>Clostridium</taxon>
    </lineage>
</organism>
<comment type="caution">
    <text evidence="1">The sequence shown here is derived from an EMBL/GenBank/DDBJ whole genome shotgun (WGS) entry which is preliminary data.</text>
</comment>
<dbReference type="SUPFAM" id="SSF54171">
    <property type="entry name" value="DNA-binding domain"/>
    <property type="match status" value="1"/>
</dbReference>
<dbReference type="RefSeq" id="WP_209796776.1">
    <property type="nucleotide sequence ID" value="NZ_JAGGJZ010000003.1"/>
</dbReference>
<reference evidence="1 2" key="1">
    <citation type="submission" date="2021-03" db="EMBL/GenBank/DDBJ databases">
        <title>Genomic Encyclopedia of Type Strains, Phase IV (KMG-IV): sequencing the most valuable type-strain genomes for metagenomic binning, comparative biology and taxonomic classification.</title>
        <authorList>
            <person name="Goeker M."/>
        </authorList>
    </citation>
    <scope>NUCLEOTIDE SEQUENCE [LARGE SCALE GENOMIC DNA]</scope>
    <source>
        <strain evidence="1 2">DSM 3984</strain>
    </source>
</reference>
<keyword evidence="2" id="KW-1185">Reference proteome</keyword>
<evidence type="ECO:0000313" key="1">
    <source>
        <dbReference type="EMBL" id="MBP1889893.1"/>
    </source>
</evidence>
<sequence>MLTLLERKRKNNKTYYYCRCDCGNFKWIRGDSLGQNKINNCGCSNTYRFNDITGKRFGLLTALRYVGISKSNGRIWRCKCDCGNIKDVPLSSLISGATVSCGCLKRNKAKDSAKNARKKLKEKNLIDGTNIAFLKLNTTIKSNKSGVTGVTFNSKTGKWVSNISFKKKRYFLGTFKNKNDAIKARKIAEEKLFKPFLESLESSVGK</sequence>
<proteinExistence type="predicted"/>
<dbReference type="EMBL" id="JAGGJZ010000003">
    <property type="protein sequence ID" value="MBP1889893.1"/>
    <property type="molecule type" value="Genomic_DNA"/>
</dbReference>
<accession>A0ABS4F0X0</accession>